<feature type="domain" description="Heparan-alpha-glucosaminide N-acetyltransferase catalytic" evidence="3">
    <location>
        <begin position="14"/>
        <end position="148"/>
    </location>
</feature>
<comment type="caution">
    <text evidence="4">The sequence shown here is derived from an EMBL/GenBank/DDBJ whole genome shotgun (WGS) entry which is preliminary data.</text>
</comment>
<feature type="transmembrane region" description="Helical" evidence="1">
    <location>
        <begin position="212"/>
        <end position="237"/>
    </location>
</feature>
<dbReference type="Proteomes" id="UP000256661">
    <property type="component" value="Unassembled WGS sequence"/>
</dbReference>
<dbReference type="PANTHER" id="PTHR30590:SF2">
    <property type="entry name" value="INNER MEMBRANE PROTEIN"/>
    <property type="match status" value="1"/>
</dbReference>
<keyword evidence="1" id="KW-0472">Membrane</keyword>
<feature type="transmembrane region" description="Helical" evidence="1">
    <location>
        <begin position="113"/>
        <end position="130"/>
    </location>
</feature>
<name>A0A3D9SWD0_9ACTN</name>
<evidence type="ECO:0000313" key="5">
    <source>
        <dbReference type="Proteomes" id="UP000256661"/>
    </source>
</evidence>
<evidence type="ECO:0000256" key="1">
    <source>
        <dbReference type="SAM" id="Phobius"/>
    </source>
</evidence>
<evidence type="ECO:0000259" key="3">
    <source>
        <dbReference type="Pfam" id="PF07786"/>
    </source>
</evidence>
<feature type="transmembrane region" description="Helical" evidence="1">
    <location>
        <begin position="142"/>
        <end position="167"/>
    </location>
</feature>
<dbReference type="InterPro" id="IPR012429">
    <property type="entry name" value="HGSNAT_cat"/>
</dbReference>
<dbReference type="InterPro" id="IPR007349">
    <property type="entry name" value="DUF418"/>
</dbReference>
<feature type="transmembrane region" description="Helical" evidence="1">
    <location>
        <begin position="20"/>
        <end position="40"/>
    </location>
</feature>
<dbReference type="Pfam" id="PF07786">
    <property type="entry name" value="HGSNAT_cat"/>
    <property type="match status" value="1"/>
</dbReference>
<evidence type="ECO:0000259" key="2">
    <source>
        <dbReference type="Pfam" id="PF04235"/>
    </source>
</evidence>
<keyword evidence="1" id="KW-0812">Transmembrane</keyword>
<dbReference type="Pfam" id="PF04235">
    <property type="entry name" value="DUF418"/>
    <property type="match status" value="1"/>
</dbReference>
<keyword evidence="5" id="KW-1185">Reference proteome</keyword>
<dbReference type="AlphaFoldDB" id="A0A3D9SWD0"/>
<organism evidence="4 5">
    <name type="scientific">Thermomonospora umbrina</name>
    <dbReference type="NCBI Taxonomy" id="111806"/>
    <lineage>
        <taxon>Bacteria</taxon>
        <taxon>Bacillati</taxon>
        <taxon>Actinomycetota</taxon>
        <taxon>Actinomycetes</taxon>
        <taxon>Streptosporangiales</taxon>
        <taxon>Thermomonosporaceae</taxon>
        <taxon>Thermomonospora</taxon>
    </lineage>
</organism>
<dbReference type="OrthoDB" id="9807744at2"/>
<dbReference type="RefSeq" id="WP_116022808.1">
    <property type="nucleotide sequence ID" value="NZ_QTTT01000001.1"/>
</dbReference>
<feature type="transmembrane region" description="Helical" evidence="1">
    <location>
        <begin position="179"/>
        <end position="200"/>
    </location>
</feature>
<accession>A0A3D9SWD0</accession>
<dbReference type="PANTHER" id="PTHR30590">
    <property type="entry name" value="INNER MEMBRANE PROTEIN"/>
    <property type="match status" value="1"/>
</dbReference>
<keyword evidence="1" id="KW-1133">Transmembrane helix</keyword>
<proteinExistence type="predicted"/>
<dbReference type="EMBL" id="QTTT01000001">
    <property type="protein sequence ID" value="REE97295.1"/>
    <property type="molecule type" value="Genomic_DNA"/>
</dbReference>
<feature type="transmembrane region" description="Helical" evidence="1">
    <location>
        <begin position="60"/>
        <end position="76"/>
    </location>
</feature>
<reference evidence="4 5" key="1">
    <citation type="submission" date="2018-08" db="EMBL/GenBank/DDBJ databases">
        <title>Sequencing the genomes of 1000 actinobacteria strains.</title>
        <authorList>
            <person name="Klenk H.-P."/>
        </authorList>
    </citation>
    <scope>NUCLEOTIDE SEQUENCE [LARGE SCALE GENOMIC DNA]</scope>
    <source>
        <strain evidence="4 5">DSM 43927</strain>
    </source>
</reference>
<evidence type="ECO:0000313" key="4">
    <source>
        <dbReference type="EMBL" id="REE97295.1"/>
    </source>
</evidence>
<feature type="domain" description="DUF418" evidence="2">
    <location>
        <begin position="193"/>
        <end position="310"/>
    </location>
</feature>
<sequence length="324" mass="34081">MSVPLSTGPGTRPRIPEIDAVRGLALCGILLVNLVGITGLRVGGEGPTRHLYEALLHQRFFPVFSFLFGLGAALLLRSLEERTERPRAVLLARLGFLIPFGMAHQALQPGEVLVAYAVFGIVVLLPASFLPRAVVLAAGAAVTVAALATGGGTALIPGLFLLGMAAAAYDLQVLGTRRVVVAFGVLAGLAVALNLGRLALGALDATAGVVTGAAYATGLLVVLTWDFVAAPLCAVLVPLGRLALTNYITATPLILVADRLLDLGNAPHPATVLATGAAILTLQTLFARAWLRRFHHGPLEWAWRCLTWWRPVPNRLPTTACRIE</sequence>
<gene>
    <name evidence="4" type="ORF">DFJ69_2761</name>
</gene>
<protein>
    <submittedName>
        <fullName evidence="4">Putative membrane protein YeiB</fullName>
    </submittedName>
</protein>
<dbReference type="InterPro" id="IPR052529">
    <property type="entry name" value="Bact_Transport_Assoc"/>
</dbReference>
<feature type="transmembrane region" description="Helical" evidence="1">
    <location>
        <begin position="270"/>
        <end position="291"/>
    </location>
</feature>